<keyword evidence="1" id="KW-0175">Coiled coil</keyword>
<reference evidence="2 3" key="1">
    <citation type="submission" date="2018-09" db="EMBL/GenBank/DDBJ databases">
        <title>YIM 75507 draft genome.</title>
        <authorList>
            <person name="Tang S."/>
            <person name="Feng Y."/>
        </authorList>
    </citation>
    <scope>NUCLEOTIDE SEQUENCE [LARGE SCALE GENOMIC DNA]</scope>
    <source>
        <strain evidence="2 3">YIM 75507</strain>
    </source>
</reference>
<dbReference type="AlphaFoldDB" id="A0A3A4B061"/>
<organism evidence="2 3">
    <name type="scientific">Bailinhaonella thermotolerans</name>
    <dbReference type="NCBI Taxonomy" id="1070861"/>
    <lineage>
        <taxon>Bacteria</taxon>
        <taxon>Bacillati</taxon>
        <taxon>Actinomycetota</taxon>
        <taxon>Actinomycetes</taxon>
        <taxon>Streptosporangiales</taxon>
        <taxon>Streptosporangiaceae</taxon>
        <taxon>Bailinhaonella</taxon>
    </lineage>
</organism>
<protein>
    <submittedName>
        <fullName evidence="2">RNA-binding protein</fullName>
    </submittedName>
</protein>
<comment type="caution">
    <text evidence="2">The sequence shown here is derived from an EMBL/GenBank/DDBJ whole genome shotgun (WGS) entry which is preliminary data.</text>
</comment>
<dbReference type="InterPro" id="IPR010298">
    <property type="entry name" value="YacP-like"/>
</dbReference>
<proteinExistence type="predicted"/>
<evidence type="ECO:0000256" key="1">
    <source>
        <dbReference type="SAM" id="Coils"/>
    </source>
</evidence>
<dbReference type="EMBL" id="QZEY01000007">
    <property type="protein sequence ID" value="RJL31417.1"/>
    <property type="molecule type" value="Genomic_DNA"/>
</dbReference>
<dbReference type="OrthoDB" id="5145920at2"/>
<gene>
    <name evidence="2" type="ORF">D5H75_20515</name>
</gene>
<dbReference type="PANTHER" id="PTHR34547">
    <property type="entry name" value="YACP-LIKE NYN DOMAIN PROTEIN"/>
    <property type="match status" value="1"/>
</dbReference>
<dbReference type="PANTHER" id="PTHR34547:SF1">
    <property type="entry name" value="YACP-LIKE NYN DOMAIN PROTEIN"/>
    <property type="match status" value="1"/>
</dbReference>
<evidence type="ECO:0000313" key="2">
    <source>
        <dbReference type="EMBL" id="RJL31417.1"/>
    </source>
</evidence>
<accession>A0A3A4B061</accession>
<dbReference type="Pfam" id="PF05991">
    <property type="entry name" value="NYN_YacP"/>
    <property type="match status" value="1"/>
</dbReference>
<feature type="coiled-coil region" evidence="1">
    <location>
        <begin position="134"/>
        <end position="239"/>
    </location>
</feature>
<sequence length="440" mass="47619">MNSSPDGLDRPLPEAVRQHVVELAAQALGTLPAEQLPATLKPFARFEPRRRARLAAPHLAAQLEADKDFRERVAEALEAGSPELVAALREGRLPAAADPVVLASAAYLVRPAGWQDTVEVARADLDRAAAVAEGNAAEEAAARLREQLAAAKAALKEDTERLREQLRSARAENAELRRKLHEARERARAAERDREDLLQQVTAERAAAATAAGATESELRRLRERLADAERQLESGRRVARGERSLEDARLRVLLDTLQEAAAGLRRELALPTSITRPADSVEAISPESPGVRGIPARALSDDDPALLDQLLALPQVHLIVDGYNVTKTGYPHLTLADQRARLLTGLSALATQIRAEVTCVWDGAELGAPVSVPAPRGVRVRFSAPGQTADDLIRELVRAEPQGRPVVVFSADREVADSVRRDGARPVPSTLLLKRLSRA</sequence>
<name>A0A3A4B061_9ACTN</name>
<dbReference type="Proteomes" id="UP000265768">
    <property type="component" value="Unassembled WGS sequence"/>
</dbReference>
<evidence type="ECO:0000313" key="3">
    <source>
        <dbReference type="Proteomes" id="UP000265768"/>
    </source>
</evidence>
<keyword evidence="3" id="KW-1185">Reference proteome</keyword>